<dbReference type="KEGG" id="dzi:111274279"/>
<evidence type="ECO:0000256" key="3">
    <source>
        <dbReference type="ARBA" id="ARBA00023163"/>
    </source>
</evidence>
<proteinExistence type="predicted"/>
<dbReference type="PANTHER" id="PTHR31719:SF164">
    <property type="entry name" value="NAC DOMAIN-CONTAINING PROTEIN"/>
    <property type="match status" value="1"/>
</dbReference>
<organism evidence="6 7">
    <name type="scientific">Durio zibethinus</name>
    <name type="common">Durian</name>
    <dbReference type="NCBI Taxonomy" id="66656"/>
    <lineage>
        <taxon>Eukaryota</taxon>
        <taxon>Viridiplantae</taxon>
        <taxon>Streptophyta</taxon>
        <taxon>Embryophyta</taxon>
        <taxon>Tracheophyta</taxon>
        <taxon>Spermatophyta</taxon>
        <taxon>Magnoliopsida</taxon>
        <taxon>eudicotyledons</taxon>
        <taxon>Gunneridae</taxon>
        <taxon>Pentapetalae</taxon>
        <taxon>rosids</taxon>
        <taxon>malvids</taxon>
        <taxon>Malvales</taxon>
        <taxon>Malvaceae</taxon>
        <taxon>Helicteroideae</taxon>
        <taxon>Durio</taxon>
    </lineage>
</organism>
<dbReference type="GO" id="GO:0003677">
    <property type="term" value="F:DNA binding"/>
    <property type="evidence" value="ECO:0007669"/>
    <property type="project" value="UniProtKB-KW"/>
</dbReference>
<gene>
    <name evidence="7" type="primary">LOC111274279</name>
</gene>
<dbReference type="RefSeq" id="XP_022714611.1">
    <property type="nucleotide sequence ID" value="XM_022858876.1"/>
</dbReference>
<evidence type="ECO:0000313" key="6">
    <source>
        <dbReference type="Proteomes" id="UP000515121"/>
    </source>
</evidence>
<dbReference type="Proteomes" id="UP000515121">
    <property type="component" value="Unplaced"/>
</dbReference>
<dbReference type="SUPFAM" id="SSF101941">
    <property type="entry name" value="NAC domain"/>
    <property type="match status" value="1"/>
</dbReference>
<keyword evidence="3" id="KW-0804">Transcription</keyword>
<evidence type="ECO:0000256" key="1">
    <source>
        <dbReference type="ARBA" id="ARBA00023015"/>
    </source>
</evidence>
<dbReference type="Gene3D" id="2.170.150.80">
    <property type="entry name" value="NAC domain"/>
    <property type="match status" value="1"/>
</dbReference>
<sequence>MTIIPDGYRFLPTDEELVLKYLLKKVRGEPLSSEAVIDMEIYGDNDKEPWKIFGESSSEKFYVFTKLKKKGKGRRIERKAGCGTWKGQRTDPVKDSQNNQVGFKKLFVFEVKSTSGTKNANNGHWLMNEFSLLNDRSDYVLCTIRNKHAIVVVDNQPRPKKMRFSSSPEKELNSLVEGATPVLASDIEALSYAANSNNFIEVTLPALRFENALFANVVEDSEEETTSENFDEEARQVQILNETGQATNAHIINAQELRKRSMQQQSMVRFGNNYAMEDMGTSFTIAAESIFTSVSASPLEYLDARASASALAFNAKPSSTLLDFDAGFSNHDLLPLHNLLY</sequence>
<keyword evidence="2" id="KW-0238">DNA-binding</keyword>
<evidence type="ECO:0000256" key="2">
    <source>
        <dbReference type="ARBA" id="ARBA00023125"/>
    </source>
</evidence>
<dbReference type="GO" id="GO:0006355">
    <property type="term" value="P:regulation of DNA-templated transcription"/>
    <property type="evidence" value="ECO:0007669"/>
    <property type="project" value="InterPro"/>
</dbReference>
<dbReference type="PANTHER" id="PTHR31719">
    <property type="entry name" value="NAC TRANSCRIPTION FACTOR 56"/>
    <property type="match status" value="1"/>
</dbReference>
<dbReference type="OrthoDB" id="774757at2759"/>
<keyword evidence="4" id="KW-0539">Nucleus</keyword>
<dbReference type="Pfam" id="PF02365">
    <property type="entry name" value="NAM"/>
    <property type="match status" value="1"/>
</dbReference>
<dbReference type="InterPro" id="IPR003441">
    <property type="entry name" value="NAC-dom"/>
</dbReference>
<keyword evidence="6" id="KW-1185">Reference proteome</keyword>
<feature type="domain" description="NAC" evidence="5">
    <location>
        <begin position="4"/>
        <end position="147"/>
    </location>
</feature>
<name>A0A6P5WGS5_DURZI</name>
<dbReference type="GO" id="GO:0048731">
    <property type="term" value="P:system development"/>
    <property type="evidence" value="ECO:0007669"/>
    <property type="project" value="TreeGrafter"/>
</dbReference>
<accession>A0A6P5WGS5</accession>
<evidence type="ECO:0000256" key="4">
    <source>
        <dbReference type="ARBA" id="ARBA00023242"/>
    </source>
</evidence>
<keyword evidence="1" id="KW-0805">Transcription regulation</keyword>
<dbReference type="GeneID" id="111274279"/>
<dbReference type="InterPro" id="IPR036093">
    <property type="entry name" value="NAC_dom_sf"/>
</dbReference>
<evidence type="ECO:0000259" key="5">
    <source>
        <dbReference type="PROSITE" id="PS51005"/>
    </source>
</evidence>
<protein>
    <submittedName>
        <fullName evidence="7">NAC domain-containing protein 55-like</fullName>
    </submittedName>
</protein>
<dbReference type="PROSITE" id="PS51005">
    <property type="entry name" value="NAC"/>
    <property type="match status" value="1"/>
</dbReference>
<dbReference type="AlphaFoldDB" id="A0A6P5WGS5"/>
<reference evidence="7" key="1">
    <citation type="submission" date="2025-08" db="UniProtKB">
        <authorList>
            <consortium name="RefSeq"/>
        </authorList>
    </citation>
    <scope>IDENTIFICATION</scope>
    <source>
        <tissue evidence="7">Fruit stalk</tissue>
    </source>
</reference>
<evidence type="ECO:0000313" key="7">
    <source>
        <dbReference type="RefSeq" id="XP_022714611.1"/>
    </source>
</evidence>